<evidence type="ECO:0000313" key="3">
    <source>
        <dbReference type="EMBL" id="KZS43887.1"/>
    </source>
</evidence>
<dbReference type="STRING" id="59843.A3958_00105"/>
<keyword evidence="4" id="KW-1185">Reference proteome</keyword>
<gene>
    <name evidence="3" type="ORF">AWU65_27800</name>
</gene>
<dbReference type="AlphaFoldDB" id="A0A163EMF1"/>
<dbReference type="GO" id="GO:0016757">
    <property type="term" value="F:glycosyltransferase activity"/>
    <property type="evidence" value="ECO:0007669"/>
    <property type="project" value="InterPro"/>
</dbReference>
<dbReference type="Gene3D" id="3.40.50.2000">
    <property type="entry name" value="Glycogen Phosphorylase B"/>
    <property type="match status" value="2"/>
</dbReference>
<sequence>MKVLLVTIFMIPHVGGLWKYMLQVKQGLEALGHQVDMMGDGIDCFYIYGEDNRKVLKSHFKPMLEYKLPTTSPIFTDHWVRYAESERLSLELSLTYLGLEQYDVIHAQDVLAAAAASRVKPARIPLVTSIHASVAFTIRDMLQTDQGIKPSSAPLVWNYYRSIENIGGSFSDHVMLASKWLQEVMVSHFALPESKISLIPYAMDISSFDNRMKMEHDLSRPESKKVIISTSRLSSEKGIHVLLEALGKLFNIRQDWVCWLVGDGDQRSMYEERVDQLGIGEAVHFWGSRDDVPVLLGIADIFVMPSLMETLSYSVMEAQLAGLPVVSSDAGGLKEAVQHEVNGLLFPAGDEDRLMAHLDRLLEDEAYRQWLGEQARQWALVHRGLDTMVTRVLEVYRKEISKK</sequence>
<dbReference type="InterPro" id="IPR050194">
    <property type="entry name" value="Glycosyltransferase_grp1"/>
</dbReference>
<feature type="domain" description="Glycosyl transferase family 1" evidence="1">
    <location>
        <begin position="217"/>
        <end position="378"/>
    </location>
</feature>
<dbReference type="Proteomes" id="UP000076796">
    <property type="component" value="Unassembled WGS sequence"/>
</dbReference>
<dbReference type="SUPFAM" id="SSF53756">
    <property type="entry name" value="UDP-Glycosyltransferase/glycogen phosphorylase"/>
    <property type="match status" value="1"/>
</dbReference>
<dbReference type="InterPro" id="IPR001296">
    <property type="entry name" value="Glyco_trans_1"/>
</dbReference>
<dbReference type="CDD" id="cd03801">
    <property type="entry name" value="GT4_PimA-like"/>
    <property type="match status" value="1"/>
</dbReference>
<dbReference type="Pfam" id="PF00534">
    <property type="entry name" value="Glycos_transf_1"/>
    <property type="match status" value="1"/>
</dbReference>
<reference evidence="3" key="1">
    <citation type="journal article" date="2016" name="Genome Announc.">
        <title>Draft genomes of two strains of Paenibacillus glucanolyticus with capability to degrade lignocellulose.</title>
        <authorList>
            <person name="Mathews S.L."/>
            <person name="Pawlak J."/>
            <person name="Grunden A.M."/>
        </authorList>
    </citation>
    <scope>NUCLEOTIDE SEQUENCE [LARGE SCALE GENOMIC DNA]</scope>
    <source>
        <strain evidence="3">SLM1</strain>
    </source>
</reference>
<dbReference type="InterPro" id="IPR028098">
    <property type="entry name" value="Glyco_trans_4-like_N"/>
</dbReference>
<feature type="domain" description="Glycosyltransferase subfamily 4-like N-terminal" evidence="2">
    <location>
        <begin position="14"/>
        <end position="205"/>
    </location>
</feature>
<evidence type="ECO:0000313" key="4">
    <source>
        <dbReference type="Proteomes" id="UP000076796"/>
    </source>
</evidence>
<accession>A0A163EMF1</accession>
<organism evidence="3 4">
    <name type="scientific">Paenibacillus glucanolyticus</name>
    <dbReference type="NCBI Taxonomy" id="59843"/>
    <lineage>
        <taxon>Bacteria</taxon>
        <taxon>Bacillati</taxon>
        <taxon>Bacillota</taxon>
        <taxon>Bacilli</taxon>
        <taxon>Bacillales</taxon>
        <taxon>Paenibacillaceae</taxon>
        <taxon>Paenibacillus</taxon>
    </lineage>
</organism>
<proteinExistence type="predicted"/>
<name>A0A163EMF1_9BACL</name>
<evidence type="ECO:0000259" key="1">
    <source>
        <dbReference type="Pfam" id="PF00534"/>
    </source>
</evidence>
<dbReference type="PANTHER" id="PTHR45947:SF3">
    <property type="entry name" value="SULFOQUINOVOSYL TRANSFERASE SQD2"/>
    <property type="match status" value="1"/>
</dbReference>
<evidence type="ECO:0000259" key="2">
    <source>
        <dbReference type="Pfam" id="PF13439"/>
    </source>
</evidence>
<dbReference type="EMBL" id="LWMH01000002">
    <property type="protein sequence ID" value="KZS43887.1"/>
    <property type="molecule type" value="Genomic_DNA"/>
</dbReference>
<dbReference type="Pfam" id="PF13439">
    <property type="entry name" value="Glyco_transf_4"/>
    <property type="match status" value="1"/>
</dbReference>
<evidence type="ECO:0008006" key="5">
    <source>
        <dbReference type="Google" id="ProtNLM"/>
    </source>
</evidence>
<dbReference type="PANTHER" id="PTHR45947">
    <property type="entry name" value="SULFOQUINOVOSYL TRANSFERASE SQD2"/>
    <property type="match status" value="1"/>
</dbReference>
<comment type="caution">
    <text evidence="3">The sequence shown here is derived from an EMBL/GenBank/DDBJ whole genome shotgun (WGS) entry which is preliminary data.</text>
</comment>
<protein>
    <recommendedName>
        <fullName evidence="5">Glycosyl transferase</fullName>
    </recommendedName>
</protein>